<dbReference type="EMBL" id="BARW01027657">
    <property type="protein sequence ID" value="GAJ04477.1"/>
    <property type="molecule type" value="Genomic_DNA"/>
</dbReference>
<protein>
    <submittedName>
        <fullName evidence="2">Uncharacterized protein</fullName>
    </submittedName>
</protein>
<accession>X1ULP2</accession>
<feature type="region of interest" description="Disordered" evidence="1">
    <location>
        <begin position="47"/>
        <end position="102"/>
    </location>
</feature>
<proteinExistence type="predicted"/>
<organism evidence="2">
    <name type="scientific">marine sediment metagenome</name>
    <dbReference type="NCBI Taxonomy" id="412755"/>
    <lineage>
        <taxon>unclassified sequences</taxon>
        <taxon>metagenomes</taxon>
        <taxon>ecological metagenomes</taxon>
    </lineage>
</organism>
<evidence type="ECO:0000256" key="1">
    <source>
        <dbReference type="SAM" id="MobiDB-lite"/>
    </source>
</evidence>
<dbReference type="AlphaFoldDB" id="X1ULP2"/>
<reference evidence="2" key="1">
    <citation type="journal article" date="2014" name="Front. Microbiol.">
        <title>High frequency of phylogenetically diverse reductive dehalogenase-homologous genes in deep subseafloor sedimentary metagenomes.</title>
        <authorList>
            <person name="Kawai M."/>
            <person name="Futagami T."/>
            <person name="Toyoda A."/>
            <person name="Takaki Y."/>
            <person name="Nishi S."/>
            <person name="Hori S."/>
            <person name="Arai W."/>
            <person name="Tsubouchi T."/>
            <person name="Morono Y."/>
            <person name="Uchiyama I."/>
            <person name="Ito T."/>
            <person name="Fujiyama A."/>
            <person name="Inagaki F."/>
            <person name="Takami H."/>
        </authorList>
    </citation>
    <scope>NUCLEOTIDE SEQUENCE</scope>
    <source>
        <strain evidence="2">Expedition CK06-06</strain>
    </source>
</reference>
<gene>
    <name evidence="2" type="ORF">S12H4_44829</name>
</gene>
<sequence>MSKPIKVADRIYNQLEQLRGKRETFNDVVAKLLTTKEAADTLAGIWHNQHGGDVPHAGSPQGLEPRPGQGHASQSPQGGHADLGHGGIAVEGGRRVGWSDLPDDTDDGIHEGLKYRAEGVADPAKELGKREGKLLMEWSLGYLFGTHKELVKPLPDSLEDSGPPRGVAGDVLH</sequence>
<evidence type="ECO:0000313" key="2">
    <source>
        <dbReference type="EMBL" id="GAJ04477.1"/>
    </source>
</evidence>
<name>X1ULP2_9ZZZZ</name>
<comment type="caution">
    <text evidence="2">The sequence shown here is derived from an EMBL/GenBank/DDBJ whole genome shotgun (WGS) entry which is preliminary data.</text>
</comment>